<comment type="similarity">
    <text evidence="1">Belongs to the TrbE/VirB4 family.</text>
</comment>
<protein>
    <submittedName>
        <fullName evidence="6">Type IV secretion/conjugal transfer ATPase, VirB4 family</fullName>
    </submittedName>
</protein>
<feature type="domain" description="CagE TrbE VirB component of type IV transporter system central" evidence="4">
    <location>
        <begin position="297"/>
        <end position="391"/>
    </location>
</feature>
<evidence type="ECO:0000259" key="4">
    <source>
        <dbReference type="Pfam" id="PF03135"/>
    </source>
</evidence>
<evidence type="ECO:0000313" key="7">
    <source>
        <dbReference type="Proteomes" id="UP000000343"/>
    </source>
</evidence>
<keyword evidence="2" id="KW-0547">Nucleotide-binding</keyword>
<dbReference type="Pfam" id="PF03135">
    <property type="entry name" value="CagE_TrbE_VirB"/>
    <property type="match status" value="1"/>
</dbReference>
<dbReference type="Pfam" id="PF19044">
    <property type="entry name" value="P-loop_TraG"/>
    <property type="match status" value="1"/>
</dbReference>
<proteinExistence type="inferred from homology"/>
<dbReference type="Gene3D" id="3.40.50.300">
    <property type="entry name" value="P-loop containing nucleotide triphosphate hydrolases"/>
    <property type="match status" value="2"/>
</dbReference>
<geneLocation type="plasmid" evidence="6 7">
    <name>pACIX905</name>
</geneLocation>
<organism evidence="7">
    <name type="scientific">Granulicella tundricola (strain ATCC BAA-1859 / DSM 23138 / MP5ACTX9)</name>
    <dbReference type="NCBI Taxonomy" id="1198114"/>
    <lineage>
        <taxon>Bacteria</taxon>
        <taxon>Pseudomonadati</taxon>
        <taxon>Acidobacteriota</taxon>
        <taxon>Terriglobia</taxon>
        <taxon>Terriglobales</taxon>
        <taxon>Acidobacteriaceae</taxon>
        <taxon>Granulicella</taxon>
    </lineage>
</organism>
<dbReference type="SUPFAM" id="SSF52540">
    <property type="entry name" value="P-loop containing nucleoside triphosphate hydrolases"/>
    <property type="match status" value="1"/>
</dbReference>
<dbReference type="OrthoDB" id="98713at2"/>
<evidence type="ECO:0000256" key="3">
    <source>
        <dbReference type="ARBA" id="ARBA00022840"/>
    </source>
</evidence>
<dbReference type="InterPro" id="IPR027417">
    <property type="entry name" value="P-loop_NTPase"/>
</dbReference>
<evidence type="ECO:0000256" key="2">
    <source>
        <dbReference type="ARBA" id="ARBA00022741"/>
    </source>
</evidence>
<dbReference type="GO" id="GO:0005524">
    <property type="term" value="F:ATP binding"/>
    <property type="evidence" value="ECO:0007669"/>
    <property type="project" value="UniProtKB-KW"/>
</dbReference>
<dbReference type="Proteomes" id="UP000000343">
    <property type="component" value="Plasmid pACIX905"/>
</dbReference>
<reference evidence="7" key="1">
    <citation type="submission" date="2011-01" db="EMBL/GenBank/DDBJ databases">
        <title>Complete sequence of plasmid5 of Acidobacterium sp. MP5ACTX9.</title>
        <authorList>
            <consortium name="US DOE Joint Genome Institute"/>
            <person name="Lucas S."/>
            <person name="Copeland A."/>
            <person name="Lapidus A."/>
            <person name="Cheng J.-F."/>
            <person name="Goodwin L."/>
            <person name="Pitluck S."/>
            <person name="Teshima H."/>
            <person name="Detter J.C."/>
            <person name="Han C."/>
            <person name="Tapia R."/>
            <person name="Land M."/>
            <person name="Hauser L."/>
            <person name="Kyrpides N."/>
            <person name="Ivanova N."/>
            <person name="Ovchinnikova G."/>
            <person name="Pagani I."/>
            <person name="Rawat S.R."/>
            <person name="Mannisto M."/>
            <person name="Haggblom M.M."/>
            <person name="Woyke T."/>
        </authorList>
    </citation>
    <scope>NUCLEOTIDE SEQUENCE [LARGE SCALE GENOMIC DNA]</scope>
    <source>
        <strain evidence="7">MP5ACTX9</strain>
        <plasmid evidence="7">Plasmid pACIX905</plasmid>
    </source>
</reference>
<feature type="domain" description="TraG P-loop" evidence="5">
    <location>
        <begin position="446"/>
        <end position="515"/>
    </location>
</feature>
<gene>
    <name evidence="6" type="ordered locus">AciX9_4634</name>
</gene>
<dbReference type="EMBL" id="CP002485">
    <property type="protein sequence ID" value="ADW71564.1"/>
    <property type="molecule type" value="Genomic_DNA"/>
</dbReference>
<keyword evidence="6" id="KW-0614">Plasmid</keyword>
<sequence>MILAKATNDPKLTPWYTKAGAACSIVPISRFLTPTIFALKGGGYGCVFSLRGADEESLTDQELESRVRMIQGALRGMPEHSCLYEYCRVLNGYDLPRQSQYASAVTAKFVSDRLNFLDQRAGFRRIDLYWCLTVEPPKTAALKKKPHENAGENARMLRNLEKAATILEEHLRTVLGIRLLLKAEAFAFFSYLYNLEPWADFDRLGSDTGVDRQIVKSPVSWHNDHLQVGKRYVQMFSLMNTPDTSRPCQFSGLMTLDCDSVLCTSWRPKSGAAARKEIENQEKFISFFKVGILTRVMSGKDTASLETGAGAKAAQTNVDELSEVIHSLDRTAQGEYTMRLLLAARSKAELHDAIPAVHRVFVEARCQVMEETLGNLSSFYTMFPGNQRFNVFPLWLGEDHHARMSLAFAPHIGHPVSEDLDSEYLNVFETRTRTPFFQDVYVNGVRVMLILGPTGSGKSIHGNNLIAFEQKYGGFTYIFDIGNSYESVVELYGGRIDKVGKDGPRVNPFALEPNEDNLQFLHSFVKLLLTNGGAVLTPEDEDTVFGAVKGVYHLDRHLRRLSAILLPKHLQRYLSKWIGSGLYNAVFDNVEDSLSLGRLQCFDFQGITGQHADLVEPLMVWLLRRINEVLYDPKNLGVPKHIMIEELFSAMKNSQLLDAALASIKTVRKNLGGVTLIGQSANDLGANADSIVNSCTSFLFLPDATFNRKFYGELFKLTTQQLDLFESLREREALYVRRDGLTKVVTLNLDNRSYAKFSTRPKDRVRRSKLVEKYGLTEGIERFANGEQA</sequence>
<evidence type="ECO:0000256" key="1">
    <source>
        <dbReference type="ARBA" id="ARBA00006512"/>
    </source>
</evidence>
<keyword evidence="7" id="KW-1185">Reference proteome</keyword>
<dbReference type="KEGG" id="acm:AciX9_4634"/>
<dbReference type="InterPro" id="IPR043964">
    <property type="entry name" value="P-loop_TraG"/>
</dbReference>
<accession>E8X7Y0</accession>
<dbReference type="PANTHER" id="PTHR30121:SF12">
    <property type="entry name" value="TYPE IV SECRETION SYSTEM PROTEIN CAGE"/>
    <property type="match status" value="1"/>
</dbReference>
<evidence type="ECO:0000313" key="6">
    <source>
        <dbReference type="EMBL" id="ADW71564.1"/>
    </source>
</evidence>
<name>E8X7Y0_GRATM</name>
<dbReference type="InterPro" id="IPR051162">
    <property type="entry name" value="T4SS_component"/>
</dbReference>
<dbReference type="PANTHER" id="PTHR30121">
    <property type="entry name" value="UNCHARACTERIZED PROTEIN YJGR-RELATED"/>
    <property type="match status" value="1"/>
</dbReference>
<dbReference type="HOGENOM" id="CLU_355547_0_0_0"/>
<keyword evidence="3" id="KW-0067">ATP-binding</keyword>
<evidence type="ECO:0000259" key="5">
    <source>
        <dbReference type="Pfam" id="PF19044"/>
    </source>
</evidence>
<dbReference type="RefSeq" id="WP_013573283.1">
    <property type="nucleotide sequence ID" value="NC_015060.1"/>
</dbReference>
<dbReference type="InterPro" id="IPR018145">
    <property type="entry name" value="CagE_TrbE_VirB_cntrl_dom"/>
</dbReference>
<dbReference type="AlphaFoldDB" id="E8X7Y0"/>